<dbReference type="RefSeq" id="WP_150696561.1">
    <property type="nucleotide sequence ID" value="NZ_CABPRZ010000005.1"/>
</dbReference>
<dbReference type="Proteomes" id="UP000414233">
    <property type="component" value="Unassembled WGS sequence"/>
</dbReference>
<dbReference type="AlphaFoldDB" id="A0A5E4U0E1"/>
<dbReference type="EMBL" id="CABPRZ010000005">
    <property type="protein sequence ID" value="VVD92478.1"/>
    <property type="molecule type" value="Genomic_DNA"/>
</dbReference>
<dbReference type="SUPFAM" id="SSF48613">
    <property type="entry name" value="Heme oxygenase-like"/>
    <property type="match status" value="1"/>
</dbReference>
<name>A0A5E4U0E1_9BURK</name>
<accession>A0A5E4U0E1</accession>
<dbReference type="OrthoDB" id="8937542at2"/>
<keyword evidence="2" id="KW-1185">Reference proteome</keyword>
<organism evidence="1 2">
    <name type="scientific">Pandoraea terrae</name>
    <dbReference type="NCBI Taxonomy" id="1537710"/>
    <lineage>
        <taxon>Bacteria</taxon>
        <taxon>Pseudomonadati</taxon>
        <taxon>Pseudomonadota</taxon>
        <taxon>Betaproteobacteria</taxon>
        <taxon>Burkholderiales</taxon>
        <taxon>Burkholderiaceae</taxon>
        <taxon>Pandoraea</taxon>
    </lineage>
</organism>
<evidence type="ECO:0000313" key="1">
    <source>
        <dbReference type="EMBL" id="VVD92478.1"/>
    </source>
</evidence>
<dbReference type="InterPro" id="IPR016084">
    <property type="entry name" value="Haem_Oase-like_multi-hlx"/>
</dbReference>
<dbReference type="Gene3D" id="1.20.910.10">
    <property type="entry name" value="Heme oxygenase-like"/>
    <property type="match status" value="1"/>
</dbReference>
<protein>
    <submittedName>
        <fullName evidence="1">Uncharacterized protein</fullName>
    </submittedName>
</protein>
<sequence length="309" mass="33858">MSDVTPMLLMTSPHARWARLGDAVHVDTPDVACTFEEAGAAMTVWLDRLRHGTMIAEGPSRDTWLDTLVEHGAVCALPAVHADADAYLRDMSGICDRWMAGIFASPFWPRFQSGASSEVQVLAFLAQLYHRTAGADVHNRVAVERCSAPQMRPWLLRRYREGRGHATMLAAGLLRCGPSARTFLDSGAFEATHALVDFMIEAAGDTLNYLGCHALFDAPSAQLSDAEIVAQFNTLARRYPFAAPGFEAVCAHARQGDAPGRPDAALERWVRDVGMPGPDERLRILRGAQGVACAFREVFDVLHRLDEDD</sequence>
<proteinExistence type="predicted"/>
<evidence type="ECO:0000313" key="2">
    <source>
        <dbReference type="Proteomes" id="UP000414233"/>
    </source>
</evidence>
<reference evidence="1 2" key="1">
    <citation type="submission" date="2019-08" db="EMBL/GenBank/DDBJ databases">
        <authorList>
            <person name="Peeters C."/>
        </authorList>
    </citation>
    <scope>NUCLEOTIDE SEQUENCE [LARGE SCALE GENOMIC DNA]</scope>
    <source>
        <strain evidence="1 2">LMG 30175</strain>
    </source>
</reference>
<gene>
    <name evidence="1" type="ORF">PTE30175_01631</name>
</gene>